<sequence>MLEKILEGESPSKVFRSLIEADPSIGNLRLGELLSDEFVNLSSEAQQLVWHWKGPGKSQGLSDEDLDALLKDLFGKAGYL</sequence>
<reference evidence="1 2" key="1">
    <citation type="submission" date="2018-10" db="EMBL/GenBank/DDBJ databases">
        <title>Paraburkholderia sp. 7MK8-2, isolated from soil.</title>
        <authorList>
            <person name="Gao Z.-H."/>
            <person name="Qiu L.-H."/>
        </authorList>
    </citation>
    <scope>NUCLEOTIDE SEQUENCE [LARGE SCALE GENOMIC DNA]</scope>
    <source>
        <strain evidence="1 2">7MK8-2</strain>
    </source>
</reference>
<dbReference type="EMBL" id="RBZV01000028">
    <property type="protein sequence ID" value="RKP43267.1"/>
    <property type="molecule type" value="Genomic_DNA"/>
</dbReference>
<dbReference type="RefSeq" id="WP_121281912.1">
    <property type="nucleotide sequence ID" value="NZ_RBZV01000028.1"/>
</dbReference>
<comment type="caution">
    <text evidence="1">The sequence shown here is derived from an EMBL/GenBank/DDBJ whole genome shotgun (WGS) entry which is preliminary data.</text>
</comment>
<organism evidence="1 2">
    <name type="scientific">Trinickia fusca</name>
    <dbReference type="NCBI Taxonomy" id="2419777"/>
    <lineage>
        <taxon>Bacteria</taxon>
        <taxon>Pseudomonadati</taxon>
        <taxon>Pseudomonadota</taxon>
        <taxon>Betaproteobacteria</taxon>
        <taxon>Burkholderiales</taxon>
        <taxon>Burkholderiaceae</taxon>
        <taxon>Trinickia</taxon>
    </lineage>
</organism>
<gene>
    <name evidence="1" type="ORF">D7S89_26955</name>
</gene>
<protein>
    <submittedName>
        <fullName evidence="1">Uncharacterized protein</fullName>
    </submittedName>
</protein>
<proteinExistence type="predicted"/>
<evidence type="ECO:0000313" key="1">
    <source>
        <dbReference type="EMBL" id="RKP43267.1"/>
    </source>
</evidence>
<name>A0A494WXI1_9BURK</name>
<evidence type="ECO:0000313" key="2">
    <source>
        <dbReference type="Proteomes" id="UP000280434"/>
    </source>
</evidence>
<dbReference type="AlphaFoldDB" id="A0A494WXI1"/>
<dbReference type="Proteomes" id="UP000280434">
    <property type="component" value="Unassembled WGS sequence"/>
</dbReference>
<keyword evidence="2" id="KW-1185">Reference proteome</keyword>
<dbReference type="OrthoDB" id="8781587at2"/>
<accession>A0A494WXI1</accession>